<gene>
    <name evidence="2" type="ORF">SNE40_006651</name>
</gene>
<dbReference type="Proteomes" id="UP001347796">
    <property type="component" value="Unassembled WGS sequence"/>
</dbReference>
<comment type="caution">
    <text evidence="2">The sequence shown here is derived from an EMBL/GenBank/DDBJ whole genome shotgun (WGS) entry which is preliminary data.</text>
</comment>
<evidence type="ECO:0000256" key="1">
    <source>
        <dbReference type="SAM" id="SignalP"/>
    </source>
</evidence>
<dbReference type="AlphaFoldDB" id="A0AAN8PWB1"/>
<accession>A0AAN8PWB1</accession>
<keyword evidence="1" id="KW-0732">Signal</keyword>
<dbReference type="EMBL" id="JAZGQO010000006">
    <property type="protein sequence ID" value="KAK6184124.1"/>
    <property type="molecule type" value="Genomic_DNA"/>
</dbReference>
<name>A0AAN8PWB1_PATCE</name>
<keyword evidence="3" id="KW-1185">Reference proteome</keyword>
<organism evidence="2 3">
    <name type="scientific">Patella caerulea</name>
    <name type="common">Rayed Mediterranean limpet</name>
    <dbReference type="NCBI Taxonomy" id="87958"/>
    <lineage>
        <taxon>Eukaryota</taxon>
        <taxon>Metazoa</taxon>
        <taxon>Spiralia</taxon>
        <taxon>Lophotrochozoa</taxon>
        <taxon>Mollusca</taxon>
        <taxon>Gastropoda</taxon>
        <taxon>Patellogastropoda</taxon>
        <taxon>Patelloidea</taxon>
        <taxon>Patellidae</taxon>
        <taxon>Patella</taxon>
    </lineage>
</organism>
<evidence type="ECO:0000313" key="2">
    <source>
        <dbReference type="EMBL" id="KAK6184124.1"/>
    </source>
</evidence>
<reference evidence="2 3" key="1">
    <citation type="submission" date="2024-01" db="EMBL/GenBank/DDBJ databases">
        <title>The genome of the rayed Mediterranean limpet Patella caerulea (Linnaeus, 1758).</title>
        <authorList>
            <person name="Anh-Thu Weber A."/>
            <person name="Halstead-Nussloch G."/>
        </authorList>
    </citation>
    <scope>NUCLEOTIDE SEQUENCE [LARGE SCALE GENOMIC DNA]</scope>
    <source>
        <strain evidence="2">AATW-2023a</strain>
        <tissue evidence="2">Whole specimen</tissue>
    </source>
</reference>
<feature type="chain" id="PRO_5043020825" evidence="1">
    <location>
        <begin position="23"/>
        <end position="116"/>
    </location>
</feature>
<protein>
    <submittedName>
        <fullName evidence="2">Uncharacterized protein</fullName>
    </submittedName>
</protein>
<feature type="signal peptide" evidence="1">
    <location>
        <begin position="1"/>
        <end position="22"/>
    </location>
</feature>
<proteinExistence type="predicted"/>
<evidence type="ECO:0000313" key="3">
    <source>
        <dbReference type="Proteomes" id="UP001347796"/>
    </source>
</evidence>
<sequence length="116" mass="12769">MGIINNLTTVLLILDTLGMVWSVTENGCTLQTCKEKHERSYPGASNQQEKCQLVNEYAQCVNVNTRKDCSETDIEKSNSTVIGLQGVLNCNTASTTSTILAWIACLVTTTSLRFIY</sequence>